<dbReference type="GO" id="GO:0003690">
    <property type="term" value="F:double-stranded DNA binding"/>
    <property type="evidence" value="ECO:0007669"/>
    <property type="project" value="TreeGrafter"/>
</dbReference>
<dbReference type="PANTHER" id="PTHR12083">
    <property type="entry name" value="BIFUNCTIONAL POLYNUCLEOTIDE PHOSPHATASE/KINASE"/>
    <property type="match status" value="1"/>
</dbReference>
<gene>
    <name evidence="2" type="ORF">FWILDA_LOCUS303</name>
</gene>
<proteinExistence type="predicted"/>
<dbReference type="SUPFAM" id="SSF52540">
    <property type="entry name" value="P-loop containing nucleoside triphosphate hydrolases"/>
    <property type="match status" value="1"/>
</dbReference>
<dbReference type="InterPro" id="IPR027417">
    <property type="entry name" value="P-loop_NTPase"/>
</dbReference>
<comment type="caution">
    <text evidence="2">The sequence shown here is derived from an EMBL/GenBank/DDBJ whole genome shotgun (WGS) entry which is preliminary data.</text>
</comment>
<dbReference type="PANTHER" id="PTHR12083:SF9">
    <property type="entry name" value="BIFUNCTIONAL POLYNUCLEOTIDE PHOSPHATASE_KINASE"/>
    <property type="match status" value="1"/>
</dbReference>
<evidence type="ECO:0000313" key="3">
    <source>
        <dbReference type="Proteomes" id="UP001153678"/>
    </source>
</evidence>
<name>A0A9W4WHE6_9GLOM</name>
<dbReference type="GO" id="GO:0046403">
    <property type="term" value="F:polynucleotide 3'-phosphatase activity"/>
    <property type="evidence" value="ECO:0007669"/>
    <property type="project" value="TreeGrafter"/>
</dbReference>
<dbReference type="AlphaFoldDB" id="A0A9W4WHE6"/>
<dbReference type="InterPro" id="IPR023214">
    <property type="entry name" value="HAD_sf"/>
</dbReference>
<dbReference type="NCBIfam" id="TIGR01662">
    <property type="entry name" value="HAD-SF-IIIA"/>
    <property type="match status" value="1"/>
</dbReference>
<dbReference type="EMBL" id="CAMKVN010000018">
    <property type="protein sequence ID" value="CAI2161935.1"/>
    <property type="molecule type" value="Genomic_DNA"/>
</dbReference>
<dbReference type="Gene3D" id="3.40.50.1000">
    <property type="entry name" value="HAD superfamily/HAD-like"/>
    <property type="match status" value="1"/>
</dbReference>
<dbReference type="InterPro" id="IPR006549">
    <property type="entry name" value="HAD-SF_hydro_IIIA"/>
</dbReference>
<sequence>MKKDLKTGKVVEIKSTTVKRKTKRDNSTEDNEVPVLKKEAKLESTRVFSIFTPRTSVQWREFDSVLIGQHLTPKDEKILGRSMIAAFDLDDTLITINGSHKYPKDENDWKWLNTTVPKKIKQIYEEGYKVIIITNQGSLESSKKTSEKRRKDFMNKIDHIANNLNISFEIYVATARDKYRKPMIGIWTYITQHGNEGVDIDIERSFYVGDAAGREENWKLNTPSDWNDTDRKFAENIGIKFYTPEEFFDNAKPAHYSYGDFNPKNLPRDVELFIPDSSPLVPPDGHCEVVISVGYPASGKSTFAKKWLVNNGYVHVNQDSLKTKAKCIKTCEEALKEKKPVVIDNTNADVESRKAYIGLAKKYNVPSRCFWFQASEALAKHNNMYRTFGVANGPRPLPEIAFVAFKSRFIEPKSEEGFEEIKKINFIFEGSDDERRRWEMWFNDDSSLHGWAIRVLVFEDFRAGNYESKTQGTDTFRQAGKPKRPQVHNETPVCFTTQKSSTAKNCELTTTLY</sequence>
<evidence type="ECO:0000313" key="2">
    <source>
        <dbReference type="EMBL" id="CAI2161935.1"/>
    </source>
</evidence>
<keyword evidence="3" id="KW-1185">Reference proteome</keyword>
<dbReference type="GO" id="GO:0006281">
    <property type="term" value="P:DNA repair"/>
    <property type="evidence" value="ECO:0007669"/>
    <property type="project" value="TreeGrafter"/>
</dbReference>
<dbReference type="InterPro" id="IPR006551">
    <property type="entry name" value="Polynucleotide_phosphatase"/>
</dbReference>
<dbReference type="FunFam" id="3.40.50.300:FF:000737">
    <property type="entry name" value="Bifunctional polynucleotide phosphatase/kinase"/>
    <property type="match status" value="1"/>
</dbReference>
<dbReference type="Proteomes" id="UP001153678">
    <property type="component" value="Unassembled WGS sequence"/>
</dbReference>
<dbReference type="InterPro" id="IPR013954">
    <property type="entry name" value="PNK3P"/>
</dbReference>
<dbReference type="Pfam" id="PF08645">
    <property type="entry name" value="PNK3P"/>
    <property type="match status" value="1"/>
</dbReference>
<accession>A0A9W4WHE6</accession>
<dbReference type="FunFam" id="3.40.50.1000:FF:000078">
    <property type="entry name" value="Bifunctional polynucleotide phosphatase/kinase"/>
    <property type="match status" value="1"/>
</dbReference>
<evidence type="ECO:0000256" key="1">
    <source>
        <dbReference type="SAM" id="MobiDB-lite"/>
    </source>
</evidence>
<dbReference type="OrthoDB" id="19045at2759"/>
<dbReference type="GO" id="GO:0046404">
    <property type="term" value="F:ATP-dependent polydeoxyribonucleotide 5'-hydroxyl-kinase activity"/>
    <property type="evidence" value="ECO:0007669"/>
    <property type="project" value="TreeGrafter"/>
</dbReference>
<dbReference type="Gene3D" id="3.40.50.300">
    <property type="entry name" value="P-loop containing nucleotide triphosphate hydrolases"/>
    <property type="match status" value="1"/>
</dbReference>
<organism evidence="2 3">
    <name type="scientific">Funneliformis geosporum</name>
    <dbReference type="NCBI Taxonomy" id="1117311"/>
    <lineage>
        <taxon>Eukaryota</taxon>
        <taxon>Fungi</taxon>
        <taxon>Fungi incertae sedis</taxon>
        <taxon>Mucoromycota</taxon>
        <taxon>Glomeromycotina</taxon>
        <taxon>Glomeromycetes</taxon>
        <taxon>Glomerales</taxon>
        <taxon>Glomeraceae</taxon>
        <taxon>Funneliformis</taxon>
    </lineage>
</organism>
<dbReference type="InterPro" id="IPR036412">
    <property type="entry name" value="HAD-like_sf"/>
</dbReference>
<dbReference type="Pfam" id="PF13671">
    <property type="entry name" value="AAA_33"/>
    <property type="match status" value="1"/>
</dbReference>
<reference evidence="2" key="1">
    <citation type="submission" date="2022-08" db="EMBL/GenBank/DDBJ databases">
        <authorList>
            <person name="Kallberg Y."/>
            <person name="Tangrot J."/>
            <person name="Rosling A."/>
        </authorList>
    </citation>
    <scope>NUCLEOTIDE SEQUENCE</scope>
    <source>
        <strain evidence="2">Wild A</strain>
    </source>
</reference>
<feature type="region of interest" description="Disordered" evidence="1">
    <location>
        <begin position="471"/>
        <end position="490"/>
    </location>
</feature>
<dbReference type="NCBIfam" id="TIGR01664">
    <property type="entry name" value="DNA-3'-Pase"/>
    <property type="match status" value="1"/>
</dbReference>
<dbReference type="SUPFAM" id="SSF56784">
    <property type="entry name" value="HAD-like"/>
    <property type="match status" value="1"/>
</dbReference>
<protein>
    <submittedName>
        <fullName evidence="2">11588_t:CDS:1</fullName>
    </submittedName>
</protein>